<dbReference type="GO" id="GO:0006281">
    <property type="term" value="P:DNA repair"/>
    <property type="evidence" value="ECO:0007669"/>
    <property type="project" value="TreeGrafter"/>
</dbReference>
<comment type="pathway">
    <text evidence="2">Organic acid metabolism; glycolate biosynthesis; glycolate from 2-phosphoglycolate: step 1/1.</text>
</comment>
<dbReference type="PRINTS" id="PR00413">
    <property type="entry name" value="HADHALOGNASE"/>
</dbReference>
<comment type="catalytic activity">
    <reaction evidence="1">
        <text>2-phosphoglycolate + H2O = glycolate + phosphate</text>
        <dbReference type="Rhea" id="RHEA:14369"/>
        <dbReference type="ChEBI" id="CHEBI:15377"/>
        <dbReference type="ChEBI" id="CHEBI:29805"/>
        <dbReference type="ChEBI" id="CHEBI:43474"/>
        <dbReference type="ChEBI" id="CHEBI:58033"/>
        <dbReference type="EC" id="3.1.3.18"/>
    </reaction>
</comment>
<proteinExistence type="inferred from homology"/>
<dbReference type="NCBIfam" id="TIGR01509">
    <property type="entry name" value="HAD-SF-IA-v3"/>
    <property type="match status" value="1"/>
</dbReference>
<comment type="similarity">
    <text evidence="3">Belongs to the HAD-like hydrolase superfamily. CbbY/CbbZ/Gph/YieH family.</text>
</comment>
<dbReference type="NCBIfam" id="TIGR01549">
    <property type="entry name" value="HAD-SF-IA-v1"/>
    <property type="match status" value="1"/>
</dbReference>
<keyword evidence="6" id="KW-1185">Reference proteome</keyword>
<protein>
    <recommendedName>
        <fullName evidence="4">phosphoglycolate phosphatase</fullName>
        <ecNumber evidence="4">3.1.3.18</ecNumber>
    </recommendedName>
</protein>
<dbReference type="SUPFAM" id="SSF56784">
    <property type="entry name" value="HAD-like"/>
    <property type="match status" value="1"/>
</dbReference>
<evidence type="ECO:0000256" key="4">
    <source>
        <dbReference type="ARBA" id="ARBA00013078"/>
    </source>
</evidence>
<dbReference type="SFLD" id="SFLDG01129">
    <property type="entry name" value="C1.5:_HAD__Beta-PGM__Phosphata"/>
    <property type="match status" value="1"/>
</dbReference>
<dbReference type="KEGG" id="sutt:SUTMEG_03470"/>
<dbReference type="SFLD" id="SFLDG01135">
    <property type="entry name" value="C1.5.6:_HAD__Beta-PGM__Phospha"/>
    <property type="match status" value="1"/>
</dbReference>
<name>A0A2Z6ICV0_9BURK</name>
<dbReference type="Pfam" id="PF00702">
    <property type="entry name" value="Hydrolase"/>
    <property type="match status" value="1"/>
</dbReference>
<reference evidence="5 6" key="1">
    <citation type="journal article" date="2018" name="Int. J. Syst. Evol. Microbiol.">
        <title>Mesosutterella multiformis gen. nov., sp. nov., a member of the family Sutterellaceae and Sutterella megalosphaeroides sp. nov., isolated from human faeces.</title>
        <authorList>
            <person name="Sakamoto M."/>
            <person name="Ikeyama N."/>
            <person name="Kunihiro T."/>
            <person name="Iino T."/>
            <person name="Yuki M."/>
            <person name="Ohkuma M."/>
        </authorList>
    </citation>
    <scope>NUCLEOTIDE SEQUENCE [LARGE SCALE GENOMIC DNA]</scope>
    <source>
        <strain evidence="5 6">6FBBBH3</strain>
    </source>
</reference>
<organism evidence="5 6">
    <name type="scientific">Sutterella megalosphaeroides</name>
    <dbReference type="NCBI Taxonomy" id="2494234"/>
    <lineage>
        <taxon>Bacteria</taxon>
        <taxon>Pseudomonadati</taxon>
        <taxon>Pseudomonadota</taxon>
        <taxon>Betaproteobacteria</taxon>
        <taxon>Burkholderiales</taxon>
        <taxon>Sutterellaceae</taxon>
        <taxon>Sutterella</taxon>
    </lineage>
</organism>
<dbReference type="EC" id="3.1.3.18" evidence="4"/>
<dbReference type="Gene3D" id="1.10.150.240">
    <property type="entry name" value="Putative phosphatase, domain 2"/>
    <property type="match status" value="1"/>
</dbReference>
<dbReference type="AlphaFoldDB" id="A0A2Z6ICV0"/>
<dbReference type="OrthoDB" id="9807630at2"/>
<dbReference type="PANTHER" id="PTHR43434">
    <property type="entry name" value="PHOSPHOGLYCOLATE PHOSPHATASE"/>
    <property type="match status" value="1"/>
</dbReference>
<evidence type="ECO:0000256" key="2">
    <source>
        <dbReference type="ARBA" id="ARBA00004818"/>
    </source>
</evidence>
<evidence type="ECO:0000256" key="3">
    <source>
        <dbReference type="ARBA" id="ARBA00006171"/>
    </source>
</evidence>
<dbReference type="SFLD" id="SFLDS00003">
    <property type="entry name" value="Haloacid_Dehalogenase"/>
    <property type="match status" value="1"/>
</dbReference>
<gene>
    <name evidence="5" type="primary">gph</name>
    <name evidence="5" type="ORF">SUTMEG_03470</name>
</gene>
<dbReference type="Gene3D" id="3.40.50.1000">
    <property type="entry name" value="HAD superfamily/HAD-like"/>
    <property type="match status" value="1"/>
</dbReference>
<dbReference type="GO" id="GO:0005829">
    <property type="term" value="C:cytosol"/>
    <property type="evidence" value="ECO:0007669"/>
    <property type="project" value="TreeGrafter"/>
</dbReference>
<dbReference type="InterPro" id="IPR006439">
    <property type="entry name" value="HAD-SF_hydro_IA"/>
</dbReference>
<evidence type="ECO:0000313" key="6">
    <source>
        <dbReference type="Proteomes" id="UP000271003"/>
    </source>
</evidence>
<accession>A0A2Z6ICV0</accession>
<dbReference type="InterPro" id="IPR023198">
    <property type="entry name" value="PGP-like_dom2"/>
</dbReference>
<dbReference type="PANTHER" id="PTHR43434:SF1">
    <property type="entry name" value="PHOSPHOGLYCOLATE PHOSPHATASE"/>
    <property type="match status" value="1"/>
</dbReference>
<evidence type="ECO:0000313" key="5">
    <source>
        <dbReference type="EMBL" id="BBF22456.1"/>
    </source>
</evidence>
<sequence length="230" mass="24816">MPEAVLFDLDGTLVDSLPELHEGVARTARELGLREPDPSVTARMIGKGIKVLGERLAAWWREGEALPAGVDATTIVERLSANWCAMTGERVRPFPGAFEGVRALRRAGIRTALVTNKIRPLTEAFLASRGLADAFDAVLTGSDVERLKPEPDMLRAALKQLGVAPEEAVMVGDSANDALAGRRAGVRVCLLECGYNEGVPMKTWAAENGFDEVDADVAALVERLLKEDRQ</sequence>
<dbReference type="EMBL" id="AP018786">
    <property type="protein sequence ID" value="BBF22456.1"/>
    <property type="molecule type" value="Genomic_DNA"/>
</dbReference>
<dbReference type="InterPro" id="IPR023214">
    <property type="entry name" value="HAD_sf"/>
</dbReference>
<dbReference type="Proteomes" id="UP000271003">
    <property type="component" value="Chromosome"/>
</dbReference>
<dbReference type="InterPro" id="IPR036412">
    <property type="entry name" value="HAD-like_sf"/>
</dbReference>
<evidence type="ECO:0000256" key="1">
    <source>
        <dbReference type="ARBA" id="ARBA00000830"/>
    </source>
</evidence>
<dbReference type="GO" id="GO:0008967">
    <property type="term" value="F:phosphoglycolate phosphatase activity"/>
    <property type="evidence" value="ECO:0007669"/>
    <property type="project" value="UniProtKB-EC"/>
</dbReference>
<dbReference type="InterPro" id="IPR050155">
    <property type="entry name" value="HAD-like_hydrolase_sf"/>
</dbReference>
<dbReference type="RefSeq" id="WP_120176163.1">
    <property type="nucleotide sequence ID" value="NZ_AP018786.1"/>
</dbReference>